<gene>
    <name evidence="1" type="ORF">POM88_031573</name>
</gene>
<reference evidence="1" key="1">
    <citation type="submission" date="2023-02" db="EMBL/GenBank/DDBJ databases">
        <title>Genome of toxic invasive species Heracleum sosnowskyi carries increased number of genes despite the absence of recent whole-genome duplications.</title>
        <authorList>
            <person name="Schelkunov M."/>
            <person name="Shtratnikova V."/>
            <person name="Makarenko M."/>
            <person name="Klepikova A."/>
            <person name="Omelchenko D."/>
            <person name="Novikova G."/>
            <person name="Obukhova E."/>
            <person name="Bogdanov V."/>
            <person name="Penin A."/>
            <person name="Logacheva M."/>
        </authorList>
    </citation>
    <scope>NUCLEOTIDE SEQUENCE</scope>
    <source>
        <strain evidence="1">Hsosn_3</strain>
        <tissue evidence="1">Leaf</tissue>
    </source>
</reference>
<dbReference type="Proteomes" id="UP001237642">
    <property type="component" value="Unassembled WGS sequence"/>
</dbReference>
<protein>
    <submittedName>
        <fullName evidence="1">Uncharacterized protein</fullName>
    </submittedName>
</protein>
<evidence type="ECO:0000313" key="1">
    <source>
        <dbReference type="EMBL" id="KAK1375380.1"/>
    </source>
</evidence>
<dbReference type="EMBL" id="JAUIZM010000007">
    <property type="protein sequence ID" value="KAK1375380.1"/>
    <property type="molecule type" value="Genomic_DNA"/>
</dbReference>
<dbReference type="AlphaFoldDB" id="A0AAD8HYB8"/>
<keyword evidence="2" id="KW-1185">Reference proteome</keyword>
<evidence type="ECO:0000313" key="2">
    <source>
        <dbReference type="Proteomes" id="UP001237642"/>
    </source>
</evidence>
<sequence>MIECPSPVKSSRYINITSPNSYTFSASVMGKNYVYSYAYIVAGRLDMRDIEDNCRISKVTLVSTGFFCNDTFSYNMSEIHDALVYGFELPWNYFYCLNCEPELTGRGFCKAWGPDHHLWSCTIYGPSCNLYDSSYHLSVSCE</sequence>
<comment type="caution">
    <text evidence="1">The sequence shown here is derived from an EMBL/GenBank/DDBJ whole genome shotgun (WGS) entry which is preliminary data.</text>
</comment>
<accession>A0AAD8HYB8</accession>
<reference evidence="1" key="2">
    <citation type="submission" date="2023-05" db="EMBL/GenBank/DDBJ databases">
        <authorList>
            <person name="Schelkunov M.I."/>
        </authorList>
    </citation>
    <scope>NUCLEOTIDE SEQUENCE</scope>
    <source>
        <strain evidence="1">Hsosn_3</strain>
        <tissue evidence="1">Leaf</tissue>
    </source>
</reference>
<organism evidence="1 2">
    <name type="scientific">Heracleum sosnowskyi</name>
    <dbReference type="NCBI Taxonomy" id="360622"/>
    <lineage>
        <taxon>Eukaryota</taxon>
        <taxon>Viridiplantae</taxon>
        <taxon>Streptophyta</taxon>
        <taxon>Embryophyta</taxon>
        <taxon>Tracheophyta</taxon>
        <taxon>Spermatophyta</taxon>
        <taxon>Magnoliopsida</taxon>
        <taxon>eudicotyledons</taxon>
        <taxon>Gunneridae</taxon>
        <taxon>Pentapetalae</taxon>
        <taxon>asterids</taxon>
        <taxon>campanulids</taxon>
        <taxon>Apiales</taxon>
        <taxon>Apiaceae</taxon>
        <taxon>Apioideae</taxon>
        <taxon>apioid superclade</taxon>
        <taxon>Tordylieae</taxon>
        <taxon>Tordyliinae</taxon>
        <taxon>Heracleum</taxon>
    </lineage>
</organism>
<name>A0AAD8HYB8_9APIA</name>
<proteinExistence type="predicted"/>